<evidence type="ECO:0000256" key="6">
    <source>
        <dbReference type="ARBA" id="ARBA00023145"/>
    </source>
</evidence>
<feature type="binding site" evidence="10">
    <location>
        <begin position="456"/>
        <end position="457"/>
    </location>
    <ligand>
        <name>L-glutamate</name>
        <dbReference type="ChEBI" id="CHEBI:29985"/>
    </ligand>
</feature>
<keyword evidence="12" id="KW-0732">Signal</keyword>
<comment type="caution">
    <text evidence="13">The sequence shown here is derived from an EMBL/GenBank/DDBJ whole genome shotgun (WGS) entry which is preliminary data.</text>
</comment>
<evidence type="ECO:0000313" key="13">
    <source>
        <dbReference type="EMBL" id="OES24794.1"/>
    </source>
</evidence>
<dbReference type="Proteomes" id="UP000095392">
    <property type="component" value="Unassembled WGS sequence"/>
</dbReference>
<dbReference type="AlphaFoldDB" id="A0AB36FQN7"/>
<comment type="pathway">
    <text evidence="11">Sulfur metabolism; glutathione metabolism.</text>
</comment>
<dbReference type="SUPFAM" id="SSF56235">
    <property type="entry name" value="N-terminal nucleophile aminohydrolases (Ntn hydrolases)"/>
    <property type="match status" value="1"/>
</dbReference>
<dbReference type="Pfam" id="PF01019">
    <property type="entry name" value="G_glu_transpept"/>
    <property type="match status" value="1"/>
</dbReference>
<dbReference type="InterPro" id="IPR029055">
    <property type="entry name" value="Ntn_hydrolases_N"/>
</dbReference>
<sequence>MYKKALSLTALACLVSLSNATLATGLPEAVETKREMIVTSHPLATDVGARILKRGGTAVDAMVAAQAVLGLVEPQSSGLGGGAFVVLYDAHNRELKTFDARETAPAAATEDRFAFLDFGLAWQSGLSVGVPGVPRLLEELHDEYGYLPLKKVLRPARRLATNGFELDQRTSDQVAFLLSLNPSCEIRVFFRDPTSFEYFANPDCTAKPAGTLIQNPEYAETLRVLAKEGADGFYEGEIAQNIVTAVQTDLVIPGDLTLEDLENYVVIEREPVCGEYKEHAICGMGAPSSGGLAVGQMLGILDNFSIEGEPLDVDNVHLFTQSGRLAFADRNLYVADPDFVTIPSKGMLDEHYLANRALLITDTDLGVVEAGVPPGTFDPFSPDSRAKNTGTSHISIVDRYGNALSMTTSIESPFGNGVMVNGFLLNNQLTDFSFQATDANGLPIANRVEGGKRPRSSMSPTIVFDPNHRVKMVTGSPGGSGIIGYTAQSIFNVLGFGLDPQQAINIPHYMNKNGVTEIELPITGVTLDYDPAALAQALKEKGHSDPNVPVEQRIVLINAQTSGLGTIVIERNKRGKRVKKLVGGADARRGGKVGGK</sequence>
<evidence type="ECO:0000256" key="11">
    <source>
        <dbReference type="RuleBase" id="RU368036"/>
    </source>
</evidence>
<dbReference type="RefSeq" id="WP_069945304.1">
    <property type="nucleotide sequence ID" value="NZ_MIPW01000063.1"/>
</dbReference>
<evidence type="ECO:0000256" key="5">
    <source>
        <dbReference type="ARBA" id="ARBA00022801"/>
    </source>
</evidence>
<feature type="binding site" evidence="10">
    <location>
        <position position="479"/>
    </location>
    <ligand>
        <name>L-glutamate</name>
        <dbReference type="ChEBI" id="CHEBI:29985"/>
    </ligand>
</feature>
<name>A0AB36FQN7_ALTMA</name>
<dbReference type="GO" id="GO:0036374">
    <property type="term" value="F:glutathione hydrolase activity"/>
    <property type="evidence" value="ECO:0007669"/>
    <property type="project" value="UniProtKB-UniRule"/>
</dbReference>
<evidence type="ECO:0000256" key="8">
    <source>
        <dbReference type="ARBA" id="ARBA00047417"/>
    </source>
</evidence>
<accession>A0AB36FQN7</accession>
<evidence type="ECO:0000256" key="2">
    <source>
        <dbReference type="ARBA" id="ARBA00001089"/>
    </source>
</evidence>
<dbReference type="EC" id="3.4.19.13" evidence="11"/>
<evidence type="ECO:0000256" key="12">
    <source>
        <dbReference type="SAM" id="SignalP"/>
    </source>
</evidence>
<comment type="catalytic activity">
    <reaction evidence="8 11">
        <text>an N-terminal (5-L-glutamyl)-[peptide] + an alpha-amino acid = 5-L-glutamyl amino acid + an N-terminal L-alpha-aminoacyl-[peptide]</text>
        <dbReference type="Rhea" id="RHEA:23904"/>
        <dbReference type="Rhea" id="RHEA-COMP:9780"/>
        <dbReference type="Rhea" id="RHEA-COMP:9795"/>
        <dbReference type="ChEBI" id="CHEBI:77644"/>
        <dbReference type="ChEBI" id="CHEBI:78597"/>
        <dbReference type="ChEBI" id="CHEBI:78599"/>
        <dbReference type="ChEBI" id="CHEBI:78608"/>
        <dbReference type="EC" id="2.3.2.2"/>
    </reaction>
</comment>
<evidence type="ECO:0000256" key="4">
    <source>
        <dbReference type="ARBA" id="ARBA00022679"/>
    </source>
</evidence>
<dbReference type="GO" id="GO:0103068">
    <property type="term" value="F:leukotriene C4 gamma-glutamyl transferase activity"/>
    <property type="evidence" value="ECO:0007669"/>
    <property type="project" value="UniProtKB-EC"/>
</dbReference>
<feature type="active site" description="Nucleophile" evidence="9">
    <location>
        <position position="391"/>
    </location>
</feature>
<dbReference type="GO" id="GO:0006750">
    <property type="term" value="P:glutathione biosynthetic process"/>
    <property type="evidence" value="ECO:0007669"/>
    <property type="project" value="UniProtKB-KW"/>
</dbReference>
<comment type="PTM">
    <text evidence="11">Cleaved by autocatalysis into a large and a small subunit.</text>
</comment>
<dbReference type="PRINTS" id="PR01210">
    <property type="entry name" value="GGTRANSPTASE"/>
</dbReference>
<dbReference type="EMBL" id="MIPY01000058">
    <property type="protein sequence ID" value="OES24794.1"/>
    <property type="molecule type" value="Genomic_DNA"/>
</dbReference>
<reference evidence="13 14" key="1">
    <citation type="submission" date="2016-09" db="EMBL/GenBank/DDBJ databases">
        <title>Draft Genome Sequence of four Alteromonas macleodii strains isolated from copper coupons and grown long-term at elevated copper levels.</title>
        <authorList>
            <person name="Cusick K."/>
            <person name="Dale J."/>
            <person name="Little B."/>
            <person name="Biffinger J."/>
        </authorList>
    </citation>
    <scope>NUCLEOTIDE SEQUENCE [LARGE SCALE GENOMIC DNA]</scope>
    <source>
        <strain evidence="13 14">KCP01</strain>
    </source>
</reference>
<keyword evidence="6 11" id="KW-0865">Zymogen</keyword>
<feature type="signal peptide" evidence="12">
    <location>
        <begin position="1"/>
        <end position="23"/>
    </location>
</feature>
<evidence type="ECO:0000256" key="1">
    <source>
        <dbReference type="ARBA" id="ARBA00001049"/>
    </source>
</evidence>
<evidence type="ECO:0000256" key="9">
    <source>
        <dbReference type="PIRSR" id="PIRSR600101-1"/>
    </source>
</evidence>
<keyword evidence="4 11" id="KW-0808">Transferase</keyword>
<dbReference type="EC" id="2.3.2.2" evidence="11"/>
<comment type="catalytic activity">
    <reaction evidence="2 11">
        <text>glutathione + H2O = L-cysteinylglycine + L-glutamate</text>
        <dbReference type="Rhea" id="RHEA:28807"/>
        <dbReference type="ChEBI" id="CHEBI:15377"/>
        <dbReference type="ChEBI" id="CHEBI:29985"/>
        <dbReference type="ChEBI" id="CHEBI:57925"/>
        <dbReference type="ChEBI" id="CHEBI:61694"/>
        <dbReference type="EC" id="3.4.19.13"/>
    </reaction>
</comment>
<proteinExistence type="inferred from homology"/>
<comment type="similarity">
    <text evidence="3 11">Belongs to the gamma-glutamyltransferase family.</text>
</comment>
<organism evidence="13 14">
    <name type="scientific">Alteromonas macleodii</name>
    <name type="common">Pseudoalteromonas macleodii</name>
    <dbReference type="NCBI Taxonomy" id="28108"/>
    <lineage>
        <taxon>Bacteria</taxon>
        <taxon>Pseudomonadati</taxon>
        <taxon>Pseudomonadota</taxon>
        <taxon>Gammaproteobacteria</taxon>
        <taxon>Alteromonadales</taxon>
        <taxon>Alteromonadaceae</taxon>
        <taxon>Alteromonas/Salinimonas group</taxon>
        <taxon>Alteromonas</taxon>
    </lineage>
</organism>
<dbReference type="PANTHER" id="PTHR43199:SF1">
    <property type="entry name" value="GLUTATHIONE HYDROLASE PROENZYME"/>
    <property type="match status" value="1"/>
</dbReference>
<dbReference type="InterPro" id="IPR043138">
    <property type="entry name" value="GGT_lsub"/>
</dbReference>
<keyword evidence="5 11" id="KW-0378">Hydrolase</keyword>
<feature type="binding site" evidence="10">
    <location>
        <position position="101"/>
    </location>
    <ligand>
        <name>L-glutamate</name>
        <dbReference type="ChEBI" id="CHEBI:29985"/>
    </ligand>
</feature>
<evidence type="ECO:0000313" key="14">
    <source>
        <dbReference type="Proteomes" id="UP000095392"/>
    </source>
</evidence>
<comment type="subunit">
    <text evidence="11">This enzyme consists of two polypeptide chains, which are synthesized in precursor form from a single polypeptide.</text>
</comment>
<protein>
    <recommendedName>
        <fullName evidence="11">Glutathione hydrolase proenzyme</fullName>
        <ecNumber evidence="11">2.3.2.2</ecNumber>
        <ecNumber evidence="11">3.4.19.13</ecNumber>
    </recommendedName>
    <component>
        <recommendedName>
            <fullName evidence="11">Glutathione hydrolase large chain</fullName>
        </recommendedName>
    </component>
    <component>
        <recommendedName>
            <fullName evidence="11">Glutathione hydrolase small chain</fullName>
        </recommendedName>
    </component>
</protein>
<gene>
    <name evidence="13" type="ORF">BFV95_4553</name>
</gene>
<evidence type="ECO:0000256" key="3">
    <source>
        <dbReference type="ARBA" id="ARBA00009381"/>
    </source>
</evidence>
<dbReference type="Gene3D" id="1.10.246.130">
    <property type="match status" value="1"/>
</dbReference>
<feature type="binding site" evidence="10">
    <location>
        <position position="431"/>
    </location>
    <ligand>
        <name>L-glutamate</name>
        <dbReference type="ChEBI" id="CHEBI:29985"/>
    </ligand>
</feature>
<keyword evidence="11" id="KW-0317">Glutathione biosynthesis</keyword>
<feature type="chain" id="PRO_5044194583" description="Glutathione hydrolase proenzyme" evidence="12">
    <location>
        <begin position="24"/>
        <end position="596"/>
    </location>
</feature>
<dbReference type="NCBIfam" id="TIGR00066">
    <property type="entry name" value="g_glut_trans"/>
    <property type="match status" value="1"/>
</dbReference>
<comment type="catalytic activity">
    <reaction evidence="1 11">
        <text>an S-substituted glutathione + H2O = an S-substituted L-cysteinylglycine + L-glutamate</text>
        <dbReference type="Rhea" id="RHEA:59468"/>
        <dbReference type="ChEBI" id="CHEBI:15377"/>
        <dbReference type="ChEBI" id="CHEBI:29985"/>
        <dbReference type="ChEBI" id="CHEBI:90779"/>
        <dbReference type="ChEBI" id="CHEBI:143103"/>
        <dbReference type="EC" id="3.4.19.13"/>
    </reaction>
</comment>
<dbReference type="Gene3D" id="3.60.20.40">
    <property type="match status" value="1"/>
</dbReference>
<dbReference type="InterPro" id="IPR043137">
    <property type="entry name" value="GGT_ssub_C"/>
</dbReference>
<evidence type="ECO:0000256" key="7">
    <source>
        <dbReference type="ARBA" id="ARBA00023315"/>
    </source>
</evidence>
<dbReference type="InterPro" id="IPR051792">
    <property type="entry name" value="GGT_bact"/>
</dbReference>
<dbReference type="InterPro" id="IPR000101">
    <property type="entry name" value="GGT_peptidase"/>
</dbReference>
<keyword evidence="7 11" id="KW-0012">Acyltransferase</keyword>
<evidence type="ECO:0000256" key="10">
    <source>
        <dbReference type="PIRSR" id="PIRSR600101-2"/>
    </source>
</evidence>
<dbReference type="GO" id="GO:0006751">
    <property type="term" value="P:glutathione catabolic process"/>
    <property type="evidence" value="ECO:0007669"/>
    <property type="project" value="UniProtKB-UniRule"/>
</dbReference>
<keyword evidence="14" id="KW-1185">Reference proteome</keyword>
<dbReference type="PANTHER" id="PTHR43199">
    <property type="entry name" value="GLUTATHIONE HYDROLASE"/>
    <property type="match status" value="1"/>
</dbReference>